<dbReference type="AlphaFoldDB" id="A0A5N7D4R1"/>
<dbReference type="RefSeq" id="XP_031938704.1">
    <property type="nucleotide sequence ID" value="XM_032085098.1"/>
</dbReference>
<feature type="region of interest" description="Disordered" evidence="10">
    <location>
        <begin position="45"/>
        <end position="196"/>
    </location>
</feature>
<dbReference type="PANTHER" id="PTHR23264">
    <property type="entry name" value="NUCLEOTIDE-BINDING PROTEIN NBP35 YEAST -RELATED"/>
    <property type="match status" value="1"/>
</dbReference>
<keyword evidence="13" id="KW-0378">Hydrolase</keyword>
<feature type="domain" description="SEP" evidence="12">
    <location>
        <begin position="201"/>
        <end position="265"/>
    </location>
</feature>
<dbReference type="InterPro" id="IPR036241">
    <property type="entry name" value="NSFL1C_SEP_dom_sf"/>
</dbReference>
<feature type="binding site" evidence="9">
    <location>
        <position position="591"/>
    </location>
    <ligand>
        <name>[4Fe-4S] cluster</name>
        <dbReference type="ChEBI" id="CHEBI:49883"/>
        <note>ligand shared between dimeric partners</note>
    </ligand>
</feature>
<keyword evidence="8 9" id="KW-0411">Iron-sulfur</keyword>
<comment type="similarity">
    <text evidence="9">Belongs to the Mrp/NBP35 ATP-binding proteins family. NUBP2/CFD1 subfamily.</text>
</comment>
<evidence type="ECO:0000313" key="14">
    <source>
        <dbReference type="Proteomes" id="UP000325579"/>
    </source>
</evidence>
<dbReference type="GO" id="GO:0005524">
    <property type="term" value="F:ATP binding"/>
    <property type="evidence" value="ECO:0007669"/>
    <property type="project" value="UniProtKB-KW"/>
</dbReference>
<dbReference type="GO" id="GO:0016226">
    <property type="term" value="P:iron-sulfur cluster assembly"/>
    <property type="evidence" value="ECO:0007669"/>
    <property type="project" value="UniProtKB-UniRule"/>
</dbReference>
<dbReference type="Gene3D" id="3.10.20.90">
    <property type="entry name" value="Phosphatidylinositol 3-kinase Catalytic Subunit, Chain A, domain 1"/>
    <property type="match status" value="1"/>
</dbReference>
<evidence type="ECO:0000256" key="9">
    <source>
        <dbReference type="HAMAP-Rule" id="MF_03039"/>
    </source>
</evidence>
<dbReference type="GO" id="GO:0043161">
    <property type="term" value="P:proteasome-mediated ubiquitin-dependent protein catabolic process"/>
    <property type="evidence" value="ECO:0007669"/>
    <property type="project" value="UniProtKB-ARBA"/>
</dbReference>
<dbReference type="InterPro" id="IPR019591">
    <property type="entry name" value="Mrp/NBP35_ATP-bd"/>
</dbReference>
<evidence type="ECO:0000259" key="11">
    <source>
        <dbReference type="PROSITE" id="PS50033"/>
    </source>
</evidence>
<dbReference type="InterPro" id="IPR009060">
    <property type="entry name" value="UBA-like_sf"/>
</dbReference>
<dbReference type="CDD" id="cd02037">
    <property type="entry name" value="Mrp_NBP35"/>
    <property type="match status" value="1"/>
</dbReference>
<dbReference type="HAMAP" id="MF_03039">
    <property type="entry name" value="NUBP2"/>
    <property type="match status" value="1"/>
</dbReference>
<dbReference type="SUPFAM" id="SSF54236">
    <property type="entry name" value="Ubiquitin-like"/>
    <property type="match status" value="1"/>
</dbReference>
<feature type="domain" description="UBX" evidence="11">
    <location>
        <begin position="313"/>
        <end position="390"/>
    </location>
</feature>
<dbReference type="EMBL" id="ML736801">
    <property type="protein sequence ID" value="KAE8401385.1"/>
    <property type="molecule type" value="Genomic_DNA"/>
</dbReference>
<evidence type="ECO:0000256" key="3">
    <source>
        <dbReference type="ARBA" id="ARBA00022723"/>
    </source>
</evidence>
<dbReference type="InterPro" id="IPR029071">
    <property type="entry name" value="Ubiquitin-like_domsf"/>
</dbReference>
<evidence type="ECO:0000313" key="13">
    <source>
        <dbReference type="EMBL" id="KAE8401385.1"/>
    </source>
</evidence>
<dbReference type="OrthoDB" id="25887at2759"/>
<dbReference type="SMART" id="SM00166">
    <property type="entry name" value="UBX"/>
    <property type="match status" value="1"/>
</dbReference>
<sequence length="688" mass="73485">MDRNPTIQDEDVSQFCAMTGVRPEQAQEYLAANGGDLEAAVTEFFAEQDEALQEGNTGPGQTLGESESAPSAGRSLAGSSSQSPSFPPQQSSTSRKSAPKKKFATLGDFSSGGGDDSEEEDDAVNRDLFAGGEKSGLAVQNPDDIKRKIIEKAKRSQVPASDNSEPRRSFFTGPARTLGGDDTPSRVIDVPNEPAARLPQRVQRTLHFWADGFSVDDGDLYLSDDPRNAEILDGIRQGRAPLSIMNVQPGQEVDVEIKQHEEKYVKPKPKYKPFAGAGQRLGSPTPGVRTPTPPTAPAAGQINSDPSKPDVDESQPIVTLQVRLGDGTRLTSRFNTTHTIGDVYQFVSAASSDSQSRPWVLMTTFPSKELTDKTAALGDLAEFKRGGVVVLSGKGGVGKSSVTLQLALALTLQGKSVGILDIDLTGPSIPRLVGLEDAKITQAPGGWVPVTVHPASTDDGAQRGSLRCMSLGFLLRDRGDAVIWRGPKKTAMIRQFLSDVYWGETDYLLVDTPPGTSDEHIALAEQLLKSATTNPAAVSSTMPRLAGAVLVTTPQAVATSDVRKEVNFCVKTQIPMLGVIENMSGYTCPCCGEVTNLFSSGGGQVMAQETGVKFLGAVPVDIQFGELVEGKVVDESDDEDEGGTQSEQKQDAVDDRPLVERYKDCWSYSRFEGFAKTLLSEIEGGVAN</sequence>
<evidence type="ECO:0000256" key="4">
    <source>
        <dbReference type="ARBA" id="ARBA00022741"/>
    </source>
</evidence>
<dbReference type="InterPro" id="IPR027417">
    <property type="entry name" value="P-loop_NTPase"/>
</dbReference>
<evidence type="ECO:0000256" key="6">
    <source>
        <dbReference type="ARBA" id="ARBA00022840"/>
    </source>
</evidence>
<dbReference type="SUPFAM" id="SSF46934">
    <property type="entry name" value="UBA-like"/>
    <property type="match status" value="1"/>
</dbReference>
<gene>
    <name evidence="13" type="ORF">BDV37DRAFT_273649</name>
</gene>
<dbReference type="Pfam" id="PF08059">
    <property type="entry name" value="SEP"/>
    <property type="match status" value="1"/>
</dbReference>
<dbReference type="FunFam" id="3.10.20.90:FF:000179">
    <property type="entry name" value="Plant UBX domain-containing protein 4"/>
    <property type="match status" value="1"/>
</dbReference>
<keyword evidence="3 9" id="KW-0479">Metal-binding</keyword>
<keyword evidence="5" id="KW-0833">Ubl conjugation pathway</keyword>
<accession>A0A5N7D4R1</accession>
<dbReference type="FunFam" id="3.40.50.300:FF:001300">
    <property type="entry name" value="Cytosolic Fe-S cluster assembly factor CFD1"/>
    <property type="match status" value="1"/>
</dbReference>
<dbReference type="FunFam" id="3.30.420.210:FF:000002">
    <property type="entry name" value="UBX domain-containing protein 1"/>
    <property type="match status" value="1"/>
</dbReference>
<reference evidence="13 14" key="1">
    <citation type="submission" date="2019-04" db="EMBL/GenBank/DDBJ databases">
        <authorList>
            <consortium name="DOE Joint Genome Institute"/>
            <person name="Mondo S."/>
            <person name="Kjaerbolling I."/>
            <person name="Vesth T."/>
            <person name="Frisvad J.C."/>
            <person name="Nybo J.L."/>
            <person name="Theobald S."/>
            <person name="Kildgaard S."/>
            <person name="Isbrandt T."/>
            <person name="Kuo A."/>
            <person name="Sato A."/>
            <person name="Lyhne E.K."/>
            <person name="Kogle M.E."/>
            <person name="Wiebenga A."/>
            <person name="Kun R.S."/>
            <person name="Lubbers R.J."/>
            <person name="Makela M.R."/>
            <person name="Barry K."/>
            <person name="Chovatia M."/>
            <person name="Clum A."/>
            <person name="Daum C."/>
            <person name="Haridas S."/>
            <person name="He G."/>
            <person name="LaButti K."/>
            <person name="Lipzen A."/>
            <person name="Riley R."/>
            <person name="Salamov A."/>
            <person name="Simmons B.A."/>
            <person name="Magnuson J.K."/>
            <person name="Henrissat B."/>
            <person name="Mortensen U.H."/>
            <person name="Larsen T.O."/>
            <person name="Devries R.P."/>
            <person name="Grigoriev I.V."/>
            <person name="Machida M."/>
            <person name="Baker S.E."/>
            <person name="Andersen M.R."/>
            <person name="Cantor M.N."/>
            <person name="Hua S.X."/>
        </authorList>
    </citation>
    <scope>NUCLEOTIDE SEQUENCE [LARGE SCALE GENOMIC DNA]</scope>
    <source>
        <strain evidence="13 14">CBS 119388</strain>
    </source>
</reference>
<feature type="compositionally biased region" description="Polar residues" evidence="10">
    <location>
        <begin position="54"/>
        <end position="65"/>
    </location>
</feature>
<dbReference type="Gene3D" id="3.30.420.210">
    <property type="entry name" value="SEP domain"/>
    <property type="match status" value="1"/>
</dbReference>
<dbReference type="Gene3D" id="3.40.50.300">
    <property type="entry name" value="P-loop containing nucleotide triphosphate hydrolases"/>
    <property type="match status" value="1"/>
</dbReference>
<comment type="subcellular location">
    <subcellularLocation>
        <location evidence="9">Cytoplasm</location>
    </subcellularLocation>
</comment>
<dbReference type="GO" id="GO:0046872">
    <property type="term" value="F:metal ion binding"/>
    <property type="evidence" value="ECO:0007669"/>
    <property type="project" value="UniProtKB-KW"/>
</dbReference>
<feature type="compositionally biased region" description="Low complexity" evidence="10">
    <location>
        <begin position="68"/>
        <end position="94"/>
    </location>
</feature>
<evidence type="ECO:0000256" key="5">
    <source>
        <dbReference type="ARBA" id="ARBA00022786"/>
    </source>
</evidence>
<evidence type="ECO:0000259" key="12">
    <source>
        <dbReference type="PROSITE" id="PS51399"/>
    </source>
</evidence>
<dbReference type="GO" id="GO:0051539">
    <property type="term" value="F:4 iron, 4 sulfur cluster binding"/>
    <property type="evidence" value="ECO:0007669"/>
    <property type="project" value="UniProtKB-UniRule"/>
</dbReference>
<dbReference type="PROSITE" id="PS51399">
    <property type="entry name" value="SEP"/>
    <property type="match status" value="1"/>
</dbReference>
<keyword evidence="14" id="KW-1185">Reference proteome</keyword>
<evidence type="ECO:0000256" key="7">
    <source>
        <dbReference type="ARBA" id="ARBA00023004"/>
    </source>
</evidence>
<dbReference type="GO" id="GO:0016787">
    <property type="term" value="F:hydrolase activity"/>
    <property type="evidence" value="ECO:0007669"/>
    <property type="project" value="UniProtKB-KW"/>
</dbReference>
<dbReference type="SMART" id="SM00553">
    <property type="entry name" value="SEP"/>
    <property type="match status" value="1"/>
</dbReference>
<feature type="binding site" evidence="9">
    <location>
        <position position="588"/>
    </location>
    <ligand>
        <name>[4Fe-4S] cluster</name>
        <dbReference type="ChEBI" id="CHEBI:49883"/>
        <note>ligand shared between dimeric partners</note>
    </ligand>
</feature>
<name>A0A5N7D4R1_9EURO</name>
<dbReference type="InterPro" id="IPR012989">
    <property type="entry name" value="SEP_domain"/>
</dbReference>
<dbReference type="CDD" id="cd01770">
    <property type="entry name" value="UBX_UBXN2"/>
    <property type="match status" value="1"/>
</dbReference>
<evidence type="ECO:0000256" key="2">
    <source>
        <dbReference type="ARBA" id="ARBA00022490"/>
    </source>
</evidence>
<comment type="function">
    <text evidence="9">Component of the cytosolic iron-sulfur (Fe/S) protein assembly (CIA) machinery. Required for maturation of extramitochondrial Fe-S proteins. The NBP35-CFD1 heterotetramer forms a Fe-S scaffold complex, mediating the de novo assembly of an Fe-S cluster and its transfer to target apoproteins.</text>
</comment>
<dbReference type="HAMAP" id="MF_02040">
    <property type="entry name" value="Mrp_NBP35"/>
    <property type="match status" value="1"/>
</dbReference>
<dbReference type="GO" id="GO:0005829">
    <property type="term" value="C:cytosol"/>
    <property type="evidence" value="ECO:0007669"/>
    <property type="project" value="TreeGrafter"/>
</dbReference>
<dbReference type="InterPro" id="IPR028600">
    <property type="entry name" value="NUBP2/Cfd1_eukaryotes"/>
</dbReference>
<dbReference type="SUPFAM" id="SSF102848">
    <property type="entry name" value="NSFL1 (p97 ATPase) cofactor p47, SEP domain"/>
    <property type="match status" value="1"/>
</dbReference>
<keyword evidence="1 9" id="KW-0004">4Fe-4S</keyword>
<dbReference type="InterPro" id="IPR033756">
    <property type="entry name" value="YlxH/NBP35"/>
</dbReference>
<dbReference type="GO" id="GO:0140663">
    <property type="term" value="F:ATP-dependent FeS chaperone activity"/>
    <property type="evidence" value="ECO:0007669"/>
    <property type="project" value="InterPro"/>
</dbReference>
<feature type="binding site" evidence="9">
    <location>
        <begin position="393"/>
        <end position="400"/>
    </location>
    <ligand>
        <name>ATP</name>
        <dbReference type="ChEBI" id="CHEBI:30616"/>
    </ligand>
</feature>
<protein>
    <submittedName>
        <fullName evidence="13">P-loop containing nucleoside triphosphate hydrolase protein</fullName>
    </submittedName>
</protein>
<feature type="region of interest" description="Disordered" evidence="10">
    <location>
        <begin position="632"/>
        <end position="655"/>
    </location>
</feature>
<keyword evidence="7 9" id="KW-0408">Iron</keyword>
<keyword evidence="6 9" id="KW-0067">ATP-binding</keyword>
<dbReference type="PANTHER" id="PTHR23264:SF19">
    <property type="entry name" value="CYTOSOLIC FE-S CLUSTER ASSEMBLY FACTOR NUBP2"/>
    <property type="match status" value="1"/>
</dbReference>
<feature type="region of interest" description="Disordered" evidence="10">
    <location>
        <begin position="269"/>
        <end position="313"/>
    </location>
</feature>
<evidence type="ECO:0000256" key="8">
    <source>
        <dbReference type="ARBA" id="ARBA00023014"/>
    </source>
</evidence>
<keyword evidence="2 9" id="KW-0963">Cytoplasm</keyword>
<dbReference type="GeneID" id="43669789"/>
<feature type="compositionally biased region" description="Basic and acidic residues" evidence="10">
    <location>
        <begin position="143"/>
        <end position="154"/>
    </location>
</feature>
<dbReference type="Pfam" id="PF10609">
    <property type="entry name" value="ParA"/>
    <property type="match status" value="1"/>
</dbReference>
<evidence type="ECO:0000256" key="10">
    <source>
        <dbReference type="SAM" id="MobiDB-lite"/>
    </source>
</evidence>
<dbReference type="Proteomes" id="UP000325579">
    <property type="component" value="Unassembled WGS sequence"/>
</dbReference>
<organism evidence="13 14">
    <name type="scientific">Aspergillus pseudonomiae</name>
    <dbReference type="NCBI Taxonomy" id="1506151"/>
    <lineage>
        <taxon>Eukaryota</taxon>
        <taxon>Fungi</taxon>
        <taxon>Dikarya</taxon>
        <taxon>Ascomycota</taxon>
        <taxon>Pezizomycotina</taxon>
        <taxon>Eurotiomycetes</taxon>
        <taxon>Eurotiomycetidae</taxon>
        <taxon>Eurotiales</taxon>
        <taxon>Aspergillaceae</taxon>
        <taxon>Aspergillus</taxon>
        <taxon>Aspergillus subgen. Circumdati</taxon>
    </lineage>
</organism>
<proteinExistence type="inferred from homology"/>
<dbReference type="CDD" id="cd14348">
    <property type="entry name" value="UBA_p47"/>
    <property type="match status" value="1"/>
</dbReference>
<dbReference type="PROSITE" id="PS50033">
    <property type="entry name" value="UBX"/>
    <property type="match status" value="1"/>
</dbReference>
<dbReference type="Pfam" id="PF14555">
    <property type="entry name" value="UBA_4"/>
    <property type="match status" value="1"/>
</dbReference>
<evidence type="ECO:0000256" key="1">
    <source>
        <dbReference type="ARBA" id="ARBA00022485"/>
    </source>
</evidence>
<dbReference type="InterPro" id="IPR001012">
    <property type="entry name" value="UBX_dom"/>
</dbReference>
<dbReference type="SUPFAM" id="SSF52540">
    <property type="entry name" value="P-loop containing nucleoside triphosphate hydrolases"/>
    <property type="match status" value="1"/>
</dbReference>
<keyword evidence="4 9" id="KW-0547">Nucleotide-binding</keyword>
<dbReference type="Gene3D" id="1.10.8.10">
    <property type="entry name" value="DNA helicase RuvA subunit, C-terminal domain"/>
    <property type="match status" value="1"/>
</dbReference>